<feature type="active site" description="Tele-phosphohistidine intermediate" evidence="2">
    <location>
        <position position="12"/>
    </location>
</feature>
<dbReference type="OrthoDB" id="9782128at2"/>
<dbReference type="InterPro" id="IPR013078">
    <property type="entry name" value="His_Pase_superF_clade-1"/>
</dbReference>
<dbReference type="RefSeq" id="WP_141448456.1">
    <property type="nucleotide sequence ID" value="NZ_CP041217.1"/>
</dbReference>
<accession>A0A4Y6UVY7</accession>
<dbReference type="EMBL" id="CP041217">
    <property type="protein sequence ID" value="QDH21912.1"/>
    <property type="molecule type" value="Genomic_DNA"/>
</dbReference>
<feature type="binding site" evidence="3">
    <location>
        <begin position="11"/>
        <end position="18"/>
    </location>
    <ligand>
        <name>substrate</name>
    </ligand>
</feature>
<dbReference type="KEGG" id="saca:FFV09_14360"/>
<dbReference type="Proteomes" id="UP000316968">
    <property type="component" value="Chromosome"/>
</dbReference>
<dbReference type="SMART" id="SM00855">
    <property type="entry name" value="PGAM"/>
    <property type="match status" value="1"/>
</dbReference>
<evidence type="ECO:0000313" key="6">
    <source>
        <dbReference type="Proteomes" id="UP000316968"/>
    </source>
</evidence>
<feature type="site" description="Transition state stabilizer" evidence="4">
    <location>
        <position position="173"/>
    </location>
</feature>
<name>A0A4Y6UVY7_SACBS</name>
<organism evidence="5 6">
    <name type="scientific">Saccharibacillus brassicae</name>
    <dbReference type="NCBI Taxonomy" id="2583377"/>
    <lineage>
        <taxon>Bacteria</taxon>
        <taxon>Bacillati</taxon>
        <taxon>Bacillota</taxon>
        <taxon>Bacilli</taxon>
        <taxon>Bacillales</taxon>
        <taxon>Paenibacillaceae</taxon>
        <taxon>Saccharibacillus</taxon>
    </lineage>
</organism>
<keyword evidence="6" id="KW-1185">Reference proteome</keyword>
<dbReference type="GO" id="GO:0005829">
    <property type="term" value="C:cytosol"/>
    <property type="evidence" value="ECO:0007669"/>
    <property type="project" value="TreeGrafter"/>
</dbReference>
<keyword evidence="1" id="KW-0378">Hydrolase</keyword>
<dbReference type="GO" id="GO:0043456">
    <property type="term" value="P:regulation of pentose-phosphate shunt"/>
    <property type="evidence" value="ECO:0007669"/>
    <property type="project" value="TreeGrafter"/>
</dbReference>
<protein>
    <submittedName>
        <fullName evidence="5">Histidine phosphatase family protein</fullName>
    </submittedName>
</protein>
<dbReference type="InterPro" id="IPR051695">
    <property type="entry name" value="Phosphoglycerate_Mutase"/>
</dbReference>
<gene>
    <name evidence="5" type="ORF">FFV09_14360</name>
</gene>
<evidence type="ECO:0000256" key="3">
    <source>
        <dbReference type="PIRSR" id="PIRSR613078-2"/>
    </source>
</evidence>
<dbReference type="GO" id="GO:0045820">
    <property type="term" value="P:negative regulation of glycolytic process"/>
    <property type="evidence" value="ECO:0007669"/>
    <property type="project" value="TreeGrafter"/>
</dbReference>
<proteinExistence type="predicted"/>
<sequence length="216" mass="24188">MSPKIRLHLVRHGETYLNRYGKMQGWSDSPLTDEGKLVAIAAGQRLADTEFAYVYTSDSGRTLETAELILNESRHPVPVIHRIKAFRETFFGGFEGEYSKVALGQIAENNAGISFAELMQTVTVAEFADMTKKADPYHHAENFEELWTRIRGGLQTVIDLDYAGDANVLIVTHGNTIRNIVNQLCEGVDVTIEIKNASVTILEHEDGKFNWIGFDQ</sequence>
<dbReference type="GO" id="GO:0004331">
    <property type="term" value="F:fructose-2,6-bisphosphate 2-phosphatase activity"/>
    <property type="evidence" value="ECO:0007669"/>
    <property type="project" value="TreeGrafter"/>
</dbReference>
<dbReference type="SUPFAM" id="SSF53254">
    <property type="entry name" value="Phosphoglycerate mutase-like"/>
    <property type="match status" value="1"/>
</dbReference>
<dbReference type="PANTHER" id="PTHR46517">
    <property type="entry name" value="FRUCTOSE-2,6-BISPHOSPHATASE TIGAR"/>
    <property type="match status" value="1"/>
</dbReference>
<evidence type="ECO:0000256" key="1">
    <source>
        <dbReference type="ARBA" id="ARBA00022801"/>
    </source>
</evidence>
<dbReference type="Gene3D" id="3.40.50.1240">
    <property type="entry name" value="Phosphoglycerate mutase-like"/>
    <property type="match status" value="1"/>
</dbReference>
<dbReference type="AlphaFoldDB" id="A0A4Y6UVY7"/>
<feature type="active site" description="Proton donor/acceptor" evidence="2">
    <location>
        <position position="88"/>
    </location>
</feature>
<reference evidence="5 6" key="1">
    <citation type="submission" date="2019-06" db="EMBL/GenBank/DDBJ databases">
        <title>Saccharibacillus brassicae sp. nov., an endophytic bacterium isolated from Chinese cabbage seeds (Brassica pekinensis).</title>
        <authorList>
            <person name="Jiang L."/>
            <person name="Lee J."/>
            <person name="Kim S.W."/>
        </authorList>
    </citation>
    <scope>NUCLEOTIDE SEQUENCE [LARGE SCALE GENOMIC DNA]</scope>
    <source>
        <strain evidence="6">KCTC 43072 / ATSA2</strain>
    </source>
</reference>
<evidence type="ECO:0000313" key="5">
    <source>
        <dbReference type="EMBL" id="QDH21912.1"/>
    </source>
</evidence>
<dbReference type="InterPro" id="IPR029033">
    <property type="entry name" value="His_PPase_superfam"/>
</dbReference>
<dbReference type="PANTHER" id="PTHR46517:SF1">
    <property type="entry name" value="FRUCTOSE-2,6-BISPHOSPHATASE TIGAR"/>
    <property type="match status" value="1"/>
</dbReference>
<dbReference type="Pfam" id="PF00300">
    <property type="entry name" value="His_Phos_1"/>
    <property type="match status" value="1"/>
</dbReference>
<evidence type="ECO:0000256" key="4">
    <source>
        <dbReference type="PIRSR" id="PIRSR613078-3"/>
    </source>
</evidence>
<feature type="binding site" evidence="3">
    <location>
        <begin position="174"/>
        <end position="175"/>
    </location>
    <ligand>
        <name>substrate</name>
    </ligand>
</feature>
<dbReference type="CDD" id="cd07067">
    <property type="entry name" value="HP_PGM_like"/>
    <property type="match status" value="1"/>
</dbReference>
<evidence type="ECO:0000256" key="2">
    <source>
        <dbReference type="PIRSR" id="PIRSR613078-1"/>
    </source>
</evidence>
<feature type="binding site" evidence="3">
    <location>
        <position position="61"/>
    </location>
    <ligand>
        <name>substrate</name>
    </ligand>
</feature>